<evidence type="ECO:0000313" key="1">
    <source>
        <dbReference type="EMBL" id="MYH63828.1"/>
    </source>
</evidence>
<dbReference type="AlphaFoldDB" id="A0A6B1G609"/>
<comment type="caution">
    <text evidence="1">The sequence shown here is derived from an EMBL/GenBank/DDBJ whole genome shotgun (WGS) entry which is preliminary data.</text>
</comment>
<sequence>MPESLEERIAGGRQPRMAASARLFVLLLIVALSLSACNIRNPFAPRAEPTAAETAGQLEEGSPLFLLVERAKEDLMQTAGADSDEIILVSTEEVEWGDTSLGCPHPDEMYAQMITPGYFIVLESGGNTYDYHTSDDPEGPLVQCTEDGTPAGAALALPEEPEEEVEETEMDAEDALPRLIERATEDLIQATGAASDAITVVSTEEVEWSDTSLGCQEPNKMYAQMITPGYKIVLESGGNTYDYHTAADPEGPLVHCTEDGTPASADPALPTQPVGEMLMDEDALTILIDRAKEDLVQATGAAADAISVVSTEEVEWSDTSLGCPDPDTMYAQVITPGFLIVLESDGNTFNYHTATDPAGPIVQCTEDGTPAAVAMVAIAPQMVVEDPLSRLVERATEDLMQAAGAASDEITVLSTEEVEWSDTSLGCPEPDGMYAQMITPGYLIVLETGGESYKYHTGTDPEGPLVHCTLEAESDE</sequence>
<organism evidence="1">
    <name type="scientific">Caldilineaceae bacterium SB0675_bin_29</name>
    <dbReference type="NCBI Taxonomy" id="2605266"/>
    <lineage>
        <taxon>Bacteria</taxon>
        <taxon>Bacillati</taxon>
        <taxon>Chloroflexota</taxon>
        <taxon>Caldilineae</taxon>
        <taxon>Caldilineales</taxon>
        <taxon>Caldilineaceae</taxon>
    </lineage>
</organism>
<name>A0A6B1G609_9CHLR</name>
<reference evidence="1" key="1">
    <citation type="submission" date="2019-09" db="EMBL/GenBank/DDBJ databases">
        <title>Characterisation of the sponge microbiome using genome-centric metagenomics.</title>
        <authorList>
            <person name="Engelberts J.P."/>
            <person name="Robbins S.J."/>
            <person name="De Goeij J.M."/>
            <person name="Aranda M."/>
            <person name="Bell S.C."/>
            <person name="Webster N.S."/>
        </authorList>
    </citation>
    <scope>NUCLEOTIDE SEQUENCE</scope>
    <source>
        <strain evidence="1">SB0675_bin_29</strain>
    </source>
</reference>
<proteinExistence type="predicted"/>
<dbReference type="EMBL" id="VYDA01000685">
    <property type="protein sequence ID" value="MYH63828.1"/>
    <property type="molecule type" value="Genomic_DNA"/>
</dbReference>
<accession>A0A6B1G609</accession>
<protein>
    <submittedName>
        <fullName evidence="1">Uncharacterized protein</fullName>
    </submittedName>
</protein>
<gene>
    <name evidence="1" type="ORF">F4148_19470</name>
</gene>